<dbReference type="GO" id="GO:0016887">
    <property type="term" value="F:ATP hydrolysis activity"/>
    <property type="evidence" value="ECO:0007669"/>
    <property type="project" value="InterPro"/>
</dbReference>
<keyword evidence="2" id="KW-0547">Nucleotide-binding</keyword>
<dbReference type="GO" id="GO:0032300">
    <property type="term" value="C:mismatch repair complex"/>
    <property type="evidence" value="ECO:0007669"/>
    <property type="project" value="InterPro"/>
</dbReference>
<organism evidence="2">
    <name type="scientific">Candidatus Shikimatogenerans sp. AspAUS03</name>
    <dbReference type="NCBI Taxonomy" id="3158563"/>
    <lineage>
        <taxon>Bacteria</taxon>
        <taxon>Pseudomonadati</taxon>
        <taxon>Bacteroidota</taxon>
        <taxon>Flavobacteriia</taxon>
        <taxon>Flavobacteriales</taxon>
        <taxon>Candidatus Shikimatogenerans</taxon>
    </lineage>
</organism>
<accession>A0AAU7QT31</accession>
<dbReference type="PANTHER" id="PTHR10073:SF52">
    <property type="entry name" value="MISMATCH REPAIR ENDONUCLEASE PMS2"/>
    <property type="match status" value="1"/>
</dbReference>
<keyword evidence="2" id="KW-0067">ATP-binding</keyword>
<dbReference type="GO" id="GO:0006298">
    <property type="term" value="P:mismatch repair"/>
    <property type="evidence" value="ECO:0007669"/>
    <property type="project" value="InterPro"/>
</dbReference>
<evidence type="ECO:0000313" key="2">
    <source>
        <dbReference type="EMBL" id="XBT18862.1"/>
    </source>
</evidence>
<dbReference type="AlphaFoldDB" id="A0AAU7QT31"/>
<gene>
    <name evidence="2" type="ORF">ABPD24_00050</name>
</gene>
<proteinExistence type="inferred from homology"/>
<dbReference type="PANTHER" id="PTHR10073">
    <property type="entry name" value="DNA MISMATCH REPAIR PROTEIN MLH, PMS, MUTL"/>
    <property type="match status" value="1"/>
</dbReference>
<dbReference type="SUPFAM" id="SSF55874">
    <property type="entry name" value="ATPase domain of HSP90 chaperone/DNA topoisomerase II/histidine kinase"/>
    <property type="match status" value="1"/>
</dbReference>
<dbReference type="GO" id="GO:0005524">
    <property type="term" value="F:ATP binding"/>
    <property type="evidence" value="ECO:0007669"/>
    <property type="project" value="UniProtKB-KW"/>
</dbReference>
<sequence>MNKIFYLDNKLKNKIYIFKKIKNINFIILELLKNSLDAKSKFIKIYFKKYGLSYIKISDNGIGMNLKDLLLCYRKYTTSKIKNFKDLKNKKFYGYKGESLFWISCVSRIIIFTKSKNNKLGKMIHIEYGKLINVKYLYKKNNGTTIIIKDLFFNISLYMKYYKYTIKDFNKLIIKIKIIILPLKIKLKIFNNKTKILFYKSSNNYKQNIYNLFNINNIKSLIYKKKNNNINLYFSFYKKNKYFLYINNKILINKYIYIYLKNIFKIFFLKQKIVYYIFIYIKNINYLKLNNYEYLYKYIFIIIKKLFYKKYIFLKKKNIQINLNFKNKNIYIKYLYELYNKYFLYIYINNLFIINKKLAIKNILLNIFKKNKLLFKQNKIIIKNLNINYLKKHIKLFLINGIKFLIIKKNIKIIYYPKIFIKKYIIFFFKKFQYTNNINKNIYYYIYNYIFKKIKYFYYFEKIKFIKDLFLCTIYTHIIKDIIYKKINYNFIKKNIFLININ</sequence>
<name>A0AAU7QT31_9FLAO</name>
<dbReference type="InterPro" id="IPR038973">
    <property type="entry name" value="MutL/Mlh/Pms-like"/>
</dbReference>
<comment type="similarity">
    <text evidence="1">Belongs to the DNA mismatch repair MutL/HexB family.</text>
</comment>
<dbReference type="EMBL" id="CP157897">
    <property type="protein sequence ID" value="XBT18862.1"/>
    <property type="molecule type" value="Genomic_DNA"/>
</dbReference>
<dbReference type="GO" id="GO:0140664">
    <property type="term" value="F:ATP-dependent DNA damage sensor activity"/>
    <property type="evidence" value="ECO:0007669"/>
    <property type="project" value="InterPro"/>
</dbReference>
<dbReference type="InterPro" id="IPR036890">
    <property type="entry name" value="HATPase_C_sf"/>
</dbReference>
<protein>
    <submittedName>
        <fullName evidence="2">ATP-binding protein</fullName>
    </submittedName>
</protein>
<evidence type="ECO:0000256" key="1">
    <source>
        <dbReference type="ARBA" id="ARBA00006082"/>
    </source>
</evidence>
<reference evidence="2" key="1">
    <citation type="submission" date="2024-06" db="EMBL/GenBank/DDBJ databases">
        <title>Diversity, functionality, and evolutionary history of bacterial symbionts in false click beetles (Coleoptera, Throscidae).</title>
        <authorList>
            <person name="Wierz J.C."/>
            <person name="Malm H."/>
            <person name="Kaltenpoth M."/>
            <person name="Engl T."/>
        </authorList>
    </citation>
    <scope>NUCLEOTIDE SEQUENCE</scope>
    <source>
        <strain evidence="2">AspAUS03</strain>
    </source>
</reference>
<dbReference type="Pfam" id="PF13589">
    <property type="entry name" value="HATPase_c_3"/>
    <property type="match status" value="1"/>
</dbReference>
<dbReference type="Gene3D" id="3.30.565.10">
    <property type="entry name" value="Histidine kinase-like ATPase, C-terminal domain"/>
    <property type="match status" value="1"/>
</dbReference>